<feature type="domain" description="C2H2-type" evidence="13">
    <location>
        <begin position="541"/>
        <end position="568"/>
    </location>
</feature>
<evidence type="ECO:0000256" key="2">
    <source>
        <dbReference type="ARBA" id="ARBA00004123"/>
    </source>
</evidence>
<evidence type="ECO:0000256" key="1">
    <source>
        <dbReference type="ARBA" id="ARBA00003767"/>
    </source>
</evidence>
<evidence type="ECO:0000313" key="15">
    <source>
        <dbReference type="Ensembl" id="ENSNVIP00000002635.1"/>
    </source>
</evidence>
<dbReference type="FunFam" id="3.30.160.60:FF:000024">
    <property type="entry name" value="zinc finger protein 140 isoform X1"/>
    <property type="match status" value="1"/>
</dbReference>
<dbReference type="SUPFAM" id="SSF57667">
    <property type="entry name" value="beta-beta-alpha zinc fingers"/>
    <property type="match status" value="6"/>
</dbReference>
<dbReference type="GO" id="GO:0000978">
    <property type="term" value="F:RNA polymerase II cis-regulatory region sequence-specific DNA binding"/>
    <property type="evidence" value="ECO:0007669"/>
    <property type="project" value="TreeGrafter"/>
</dbReference>
<proteinExistence type="inferred from homology"/>
<dbReference type="PANTHER" id="PTHR23226:SF379">
    <property type="entry name" value="C2H2-TYPE DOMAIN-CONTAINING PROTEIN"/>
    <property type="match status" value="1"/>
</dbReference>
<feature type="domain" description="C2H2-type" evidence="13">
    <location>
        <begin position="485"/>
        <end position="512"/>
    </location>
</feature>
<comment type="subcellular location">
    <subcellularLocation>
        <location evidence="2">Nucleus</location>
    </subcellularLocation>
</comment>
<comment type="function">
    <text evidence="1">May be involved in transcriptional regulation.</text>
</comment>
<dbReference type="GO" id="GO:0005634">
    <property type="term" value="C:nucleus"/>
    <property type="evidence" value="ECO:0007669"/>
    <property type="project" value="UniProtKB-SubCell"/>
</dbReference>
<feature type="domain" description="C2H2-type" evidence="13">
    <location>
        <begin position="569"/>
        <end position="596"/>
    </location>
</feature>
<keyword evidence="6 12" id="KW-0863">Zinc-finger</keyword>
<feature type="domain" description="KRAB" evidence="14">
    <location>
        <begin position="1"/>
        <end position="168"/>
    </location>
</feature>
<dbReference type="Proteomes" id="UP000694425">
    <property type="component" value="Unplaced"/>
</dbReference>
<dbReference type="FunFam" id="3.30.160.60:FF:000596">
    <property type="entry name" value="zinc finger protein 10 isoform X1"/>
    <property type="match status" value="1"/>
</dbReference>
<evidence type="ECO:0000256" key="10">
    <source>
        <dbReference type="ARBA" id="ARBA00023163"/>
    </source>
</evidence>
<dbReference type="PROSITE" id="PS50157">
    <property type="entry name" value="ZINC_FINGER_C2H2_2"/>
    <property type="match status" value="10"/>
</dbReference>
<dbReference type="InterPro" id="IPR036236">
    <property type="entry name" value="Znf_C2H2_sf"/>
</dbReference>
<dbReference type="PANTHER" id="PTHR23226">
    <property type="entry name" value="ZINC FINGER AND SCAN DOMAIN-CONTAINING"/>
    <property type="match status" value="1"/>
</dbReference>
<dbReference type="Gene3D" id="3.30.160.60">
    <property type="entry name" value="Classic Zinc Finger"/>
    <property type="match status" value="10"/>
</dbReference>
<feature type="domain" description="C2H2-type" evidence="13">
    <location>
        <begin position="345"/>
        <end position="372"/>
    </location>
</feature>
<reference evidence="15" key="1">
    <citation type="submission" date="2025-08" db="UniProtKB">
        <authorList>
            <consortium name="Ensembl"/>
        </authorList>
    </citation>
    <scope>IDENTIFICATION</scope>
</reference>
<organism evidence="15 16">
    <name type="scientific">Neovison vison</name>
    <name type="common">American mink</name>
    <name type="synonym">Mustela vison</name>
    <dbReference type="NCBI Taxonomy" id="452646"/>
    <lineage>
        <taxon>Eukaryota</taxon>
        <taxon>Metazoa</taxon>
        <taxon>Chordata</taxon>
        <taxon>Craniata</taxon>
        <taxon>Vertebrata</taxon>
        <taxon>Euteleostomi</taxon>
        <taxon>Mammalia</taxon>
        <taxon>Eutheria</taxon>
        <taxon>Laurasiatheria</taxon>
        <taxon>Carnivora</taxon>
        <taxon>Caniformia</taxon>
        <taxon>Musteloidea</taxon>
        <taxon>Mustelidae</taxon>
        <taxon>Mustelinae</taxon>
        <taxon>Neogale</taxon>
    </lineage>
</organism>
<protein>
    <submittedName>
        <fullName evidence="15">Zinc finger protein 10</fullName>
    </submittedName>
</protein>
<feature type="domain" description="C2H2-type" evidence="13">
    <location>
        <begin position="429"/>
        <end position="456"/>
    </location>
</feature>
<reference evidence="15" key="2">
    <citation type="submission" date="2025-09" db="UniProtKB">
        <authorList>
            <consortium name="Ensembl"/>
        </authorList>
    </citation>
    <scope>IDENTIFICATION</scope>
</reference>
<keyword evidence="9" id="KW-0238">DNA-binding</keyword>
<evidence type="ECO:0000256" key="6">
    <source>
        <dbReference type="ARBA" id="ARBA00022771"/>
    </source>
</evidence>
<dbReference type="FunFam" id="3.30.160.60:FF:000008">
    <property type="entry name" value="RB-associated KRAB zinc finger protein-like"/>
    <property type="match status" value="1"/>
</dbReference>
<evidence type="ECO:0000259" key="14">
    <source>
        <dbReference type="PROSITE" id="PS50805"/>
    </source>
</evidence>
<dbReference type="InterPro" id="IPR001909">
    <property type="entry name" value="KRAB"/>
</dbReference>
<evidence type="ECO:0000256" key="9">
    <source>
        <dbReference type="ARBA" id="ARBA00023125"/>
    </source>
</evidence>
<keyword evidence="7" id="KW-0862">Zinc</keyword>
<sequence>MYKDVMLENYKNLVSLGKTNFCSQGYPLQQFWFFIDQKVWRHISECELGVRDLISFEHRRGFVLNSAFVEKRCFCFDLLNFKKCTFCCLFSLPLSTLQSPLRTKKGLGVGAESGLLFVSSPEFPNRFPVLYLLLCTGHQLPKPHVILQLEKGEEPWLVERGIHQETQADLETAVEIKSISSKSISKNKQSCGIKMEGIAKSDLWYLSLEEVWRCEDQLDKYQENQERHLRQVAFTQKKVLTQERVCENGKYGGNCLLPTQLVLREYFHKHDSHTKSLKQNLVFSSHQESYAGSSECGPTFCQNIHLIQFARTQPGDKSYKCPDPVNSLTSTSLGISKGVHREKPYECKECGKFFSWRSNLTRHRLIHTGEKPYECKECGKSFSRSSHLFGHQKTHTGEEPYECKECGKSFSWFSHLVTHQRTHTGDKLYTCSQCGKSFVHSSRLIRHQRTHTGEKPYECPECGKSFRQSTHLILHQRTHVRVRPYECNECGKSYSQRSHLVVHHRTHTGLKPFECKDCGKCFSRSSHLFSHQRTHTGEKPYECHDCGKSFSQSSALIVHQRIHTGEKPYECCQCGKAFIRKNDLIKHQRVHVGEETYKCNQCGIIFSQNSPLIVHQIAHTGEQFSTCNQCGTALVSSPNLVRYQTSHIRGNAY</sequence>
<evidence type="ECO:0000256" key="7">
    <source>
        <dbReference type="ARBA" id="ARBA00022833"/>
    </source>
</evidence>
<gene>
    <name evidence="15" type="primary">ZNF10</name>
</gene>
<dbReference type="FunFam" id="3.30.160.60:FF:001697">
    <property type="entry name" value="zinc finger protein 623"/>
    <property type="match status" value="1"/>
</dbReference>
<dbReference type="GO" id="GO:0008270">
    <property type="term" value="F:zinc ion binding"/>
    <property type="evidence" value="ECO:0007669"/>
    <property type="project" value="UniProtKB-KW"/>
</dbReference>
<evidence type="ECO:0000256" key="5">
    <source>
        <dbReference type="ARBA" id="ARBA00022737"/>
    </source>
</evidence>
<dbReference type="PROSITE" id="PS00028">
    <property type="entry name" value="ZINC_FINGER_C2H2_1"/>
    <property type="match status" value="10"/>
</dbReference>
<keyword evidence="5" id="KW-0677">Repeat</keyword>
<dbReference type="GO" id="GO:0032991">
    <property type="term" value="C:protein-containing complex"/>
    <property type="evidence" value="ECO:0007669"/>
    <property type="project" value="Ensembl"/>
</dbReference>
<dbReference type="AlphaFoldDB" id="A0A8C7AAW1"/>
<dbReference type="FunFam" id="3.30.160.60:FF:000218">
    <property type="entry name" value="Zinc finger protein 10"/>
    <property type="match status" value="1"/>
</dbReference>
<name>A0A8C7AAW1_NEOVI</name>
<feature type="domain" description="C2H2-type" evidence="13">
    <location>
        <begin position="513"/>
        <end position="540"/>
    </location>
</feature>
<dbReference type="Ensembl" id="ENSNVIT00000003067.1">
    <property type="protein sequence ID" value="ENSNVIP00000002635.1"/>
    <property type="gene ID" value="ENSNVIG00000002116.1"/>
</dbReference>
<evidence type="ECO:0000313" key="16">
    <source>
        <dbReference type="Proteomes" id="UP000694425"/>
    </source>
</evidence>
<feature type="domain" description="C2H2-type" evidence="13">
    <location>
        <begin position="597"/>
        <end position="624"/>
    </location>
</feature>
<dbReference type="GO" id="GO:0000981">
    <property type="term" value="F:DNA-binding transcription factor activity, RNA polymerase II-specific"/>
    <property type="evidence" value="ECO:0007669"/>
    <property type="project" value="TreeGrafter"/>
</dbReference>
<evidence type="ECO:0000256" key="4">
    <source>
        <dbReference type="ARBA" id="ARBA00022723"/>
    </source>
</evidence>
<dbReference type="InterPro" id="IPR013087">
    <property type="entry name" value="Znf_C2H2_type"/>
</dbReference>
<keyword evidence="4" id="KW-0479">Metal-binding</keyword>
<dbReference type="FunFam" id="3.30.160.60:FF:001494">
    <property type="entry name" value="zinc finger protein 10 isoform X2"/>
    <property type="match status" value="1"/>
</dbReference>
<dbReference type="Pfam" id="PF13465">
    <property type="entry name" value="zf-H2C2_2"/>
    <property type="match status" value="1"/>
</dbReference>
<comment type="similarity">
    <text evidence="3">Belongs to the krueppel C2H2-type zinc-finger protein family.</text>
</comment>
<dbReference type="FunFam" id="3.30.160.60:FF:001498">
    <property type="entry name" value="Zinc finger protein 404"/>
    <property type="match status" value="1"/>
</dbReference>
<feature type="domain" description="C2H2-type" evidence="13">
    <location>
        <begin position="457"/>
        <end position="484"/>
    </location>
</feature>
<dbReference type="FunFam" id="3.30.160.60:FF:000295">
    <property type="entry name" value="zinc finger protein 19"/>
    <property type="match status" value="1"/>
</dbReference>
<keyword evidence="16" id="KW-1185">Reference proteome</keyword>
<dbReference type="GeneTree" id="ENSGT00940000162949"/>
<dbReference type="PROSITE" id="PS50805">
    <property type="entry name" value="KRAB"/>
    <property type="match status" value="1"/>
</dbReference>
<keyword evidence="10" id="KW-0804">Transcription</keyword>
<evidence type="ECO:0000259" key="13">
    <source>
        <dbReference type="PROSITE" id="PS50157"/>
    </source>
</evidence>
<keyword evidence="8" id="KW-0805">Transcription regulation</keyword>
<dbReference type="FunFam" id="3.30.160.60:FF:000732">
    <property type="entry name" value="zinc finger protein 140 isoform X3"/>
    <property type="match status" value="1"/>
</dbReference>
<keyword evidence="11" id="KW-0539">Nucleus</keyword>
<feature type="domain" description="C2H2-type" evidence="13">
    <location>
        <begin position="373"/>
        <end position="400"/>
    </location>
</feature>
<evidence type="ECO:0000256" key="12">
    <source>
        <dbReference type="PROSITE-ProRule" id="PRU00042"/>
    </source>
</evidence>
<dbReference type="Pfam" id="PF00096">
    <property type="entry name" value="zf-C2H2"/>
    <property type="match status" value="8"/>
</dbReference>
<evidence type="ECO:0000256" key="11">
    <source>
        <dbReference type="ARBA" id="ARBA00023242"/>
    </source>
</evidence>
<dbReference type="Pfam" id="PF01352">
    <property type="entry name" value="KRAB"/>
    <property type="match status" value="1"/>
</dbReference>
<feature type="domain" description="C2H2-type" evidence="13">
    <location>
        <begin position="401"/>
        <end position="428"/>
    </location>
</feature>
<evidence type="ECO:0000256" key="8">
    <source>
        <dbReference type="ARBA" id="ARBA00023015"/>
    </source>
</evidence>
<dbReference type="SMART" id="SM00355">
    <property type="entry name" value="ZnF_C2H2"/>
    <property type="match status" value="10"/>
</dbReference>
<dbReference type="FunFam" id="3.30.160.60:FF:000865">
    <property type="entry name" value="zinc finger protein 140 isoform X3"/>
    <property type="match status" value="1"/>
</dbReference>
<accession>A0A8C7AAW1</accession>
<evidence type="ECO:0000256" key="3">
    <source>
        <dbReference type="ARBA" id="ARBA00006991"/>
    </source>
</evidence>